<dbReference type="Ensembl" id="ENSCUST00005016610.1">
    <property type="protein sequence ID" value="ENSCUSP00005016001.1"/>
    <property type="gene ID" value="ENSCUSG00005010233.1"/>
</dbReference>
<feature type="repeat" description="ANK" evidence="1">
    <location>
        <begin position="101"/>
        <end position="133"/>
    </location>
</feature>
<evidence type="ECO:0000313" key="4">
    <source>
        <dbReference type="Ensembl" id="ENSCUSP00005016001.1"/>
    </source>
</evidence>
<feature type="region of interest" description="Disordered" evidence="2">
    <location>
        <begin position="241"/>
        <end position="270"/>
    </location>
</feature>
<reference evidence="4" key="3">
    <citation type="submission" date="2025-09" db="UniProtKB">
        <authorList>
            <consortium name="Ensembl"/>
        </authorList>
    </citation>
    <scope>IDENTIFICATION</scope>
</reference>
<dbReference type="InterPro" id="IPR002110">
    <property type="entry name" value="Ankyrin_rpt"/>
</dbReference>
<proteinExistence type="predicted"/>
<dbReference type="Proteomes" id="UP000694563">
    <property type="component" value="Chromosome 16"/>
</dbReference>
<dbReference type="PANTHER" id="PTHR24184">
    <property type="entry name" value="SI:CH211-189E2.2"/>
    <property type="match status" value="1"/>
</dbReference>
<feature type="repeat" description="ANK" evidence="1">
    <location>
        <begin position="134"/>
        <end position="166"/>
    </location>
</feature>
<feature type="compositionally biased region" description="Low complexity" evidence="2">
    <location>
        <begin position="335"/>
        <end position="346"/>
    </location>
</feature>
<protein>
    <submittedName>
        <fullName evidence="4">Ankyrin repeat and sterile alpha motif domain containing 3</fullName>
    </submittedName>
</protein>
<dbReference type="InterPro" id="IPR001660">
    <property type="entry name" value="SAM"/>
</dbReference>
<feature type="region of interest" description="Disordered" evidence="2">
    <location>
        <begin position="317"/>
        <end position="346"/>
    </location>
</feature>
<feature type="repeat" description="ANK" evidence="1">
    <location>
        <begin position="68"/>
        <end position="100"/>
    </location>
</feature>
<reference evidence="4" key="1">
    <citation type="submission" date="2020-10" db="EMBL/GenBank/DDBJ databases">
        <title>Catharus ustulatus (Swainson's thrush) genome, bCatUst1, primary haplotype v2.</title>
        <authorList>
            <person name="Delmore K."/>
            <person name="Vafadar M."/>
            <person name="Formenti G."/>
            <person name="Chow W."/>
            <person name="Pelan S."/>
            <person name="Howe K."/>
            <person name="Rhie A."/>
            <person name="Mountcastle J."/>
            <person name="Haase B."/>
            <person name="Fedrigo O."/>
            <person name="Jarvis E.D."/>
        </authorList>
    </citation>
    <scope>NUCLEOTIDE SEQUENCE [LARGE SCALE GENOMIC DNA]</scope>
</reference>
<dbReference type="GO" id="GO:0005929">
    <property type="term" value="C:cilium"/>
    <property type="evidence" value="ECO:0007669"/>
    <property type="project" value="TreeGrafter"/>
</dbReference>
<reference evidence="4" key="2">
    <citation type="submission" date="2025-08" db="UniProtKB">
        <authorList>
            <consortium name="Ensembl"/>
        </authorList>
    </citation>
    <scope>IDENTIFICATION</scope>
</reference>
<evidence type="ECO:0000259" key="3">
    <source>
        <dbReference type="PROSITE" id="PS50105"/>
    </source>
</evidence>
<dbReference type="SUPFAM" id="SSF47769">
    <property type="entry name" value="SAM/Pointed domain"/>
    <property type="match status" value="1"/>
</dbReference>
<keyword evidence="5" id="KW-1185">Reference proteome</keyword>
<organism evidence="4 5">
    <name type="scientific">Catharus ustulatus</name>
    <name type="common">Russet-backed thrush</name>
    <name type="synonym">Hylocichla ustulatus</name>
    <dbReference type="NCBI Taxonomy" id="91951"/>
    <lineage>
        <taxon>Eukaryota</taxon>
        <taxon>Metazoa</taxon>
        <taxon>Chordata</taxon>
        <taxon>Craniata</taxon>
        <taxon>Vertebrata</taxon>
        <taxon>Euteleostomi</taxon>
        <taxon>Archelosauria</taxon>
        <taxon>Archosauria</taxon>
        <taxon>Dinosauria</taxon>
        <taxon>Saurischia</taxon>
        <taxon>Theropoda</taxon>
        <taxon>Coelurosauria</taxon>
        <taxon>Aves</taxon>
        <taxon>Neognathae</taxon>
        <taxon>Neoaves</taxon>
        <taxon>Telluraves</taxon>
        <taxon>Australaves</taxon>
        <taxon>Passeriformes</taxon>
        <taxon>Turdidae</taxon>
        <taxon>Catharus</taxon>
    </lineage>
</organism>
<dbReference type="PRINTS" id="PR01415">
    <property type="entry name" value="ANKYRIN"/>
</dbReference>
<evidence type="ECO:0000256" key="2">
    <source>
        <dbReference type="SAM" id="MobiDB-lite"/>
    </source>
</evidence>
<dbReference type="InterPro" id="IPR013761">
    <property type="entry name" value="SAM/pointed_sf"/>
</dbReference>
<dbReference type="Pfam" id="PF12796">
    <property type="entry name" value="Ank_2"/>
    <property type="match status" value="2"/>
</dbReference>
<keyword evidence="1" id="KW-0040">ANK repeat</keyword>
<dbReference type="PROSITE" id="PS50088">
    <property type="entry name" value="ANK_REPEAT"/>
    <property type="match status" value="4"/>
</dbReference>
<dbReference type="PROSITE" id="PS50105">
    <property type="entry name" value="SAM_DOMAIN"/>
    <property type="match status" value="1"/>
</dbReference>
<evidence type="ECO:0000256" key="1">
    <source>
        <dbReference type="PROSITE-ProRule" id="PRU00023"/>
    </source>
</evidence>
<dbReference type="SMART" id="SM00248">
    <property type="entry name" value="ANK"/>
    <property type="match status" value="6"/>
</dbReference>
<dbReference type="InterPro" id="IPR036770">
    <property type="entry name" value="Ankyrin_rpt-contain_sf"/>
</dbReference>
<dbReference type="Gene3D" id="1.10.150.50">
    <property type="entry name" value="Transcription Factor, Ets-1"/>
    <property type="match status" value="1"/>
</dbReference>
<dbReference type="CDD" id="cd09519">
    <property type="entry name" value="SAM_ANKS3"/>
    <property type="match status" value="1"/>
</dbReference>
<dbReference type="InterPro" id="IPR047238">
    <property type="entry name" value="ANKS3_SAM"/>
</dbReference>
<feature type="repeat" description="ANK" evidence="1">
    <location>
        <begin position="168"/>
        <end position="200"/>
    </location>
</feature>
<evidence type="ECO:0000313" key="5">
    <source>
        <dbReference type="Proteomes" id="UP000694563"/>
    </source>
</evidence>
<dbReference type="AlphaFoldDB" id="A0A8C3Y466"/>
<dbReference type="SMART" id="SM00454">
    <property type="entry name" value="SAM"/>
    <property type="match status" value="1"/>
</dbReference>
<feature type="domain" description="SAM" evidence="3">
    <location>
        <begin position="390"/>
        <end position="453"/>
    </location>
</feature>
<feature type="compositionally biased region" description="Polar residues" evidence="2">
    <location>
        <begin position="241"/>
        <end position="253"/>
    </location>
</feature>
<dbReference type="PROSITE" id="PS50297">
    <property type="entry name" value="ANK_REP_REGION"/>
    <property type="match status" value="4"/>
</dbReference>
<name>A0A8C3Y466_CATUS</name>
<accession>A0A8C3Y466</accession>
<dbReference type="Pfam" id="PF00536">
    <property type="entry name" value="SAM_1"/>
    <property type="match status" value="1"/>
</dbReference>
<dbReference type="Gene3D" id="1.25.40.20">
    <property type="entry name" value="Ankyrin repeat-containing domain"/>
    <property type="match status" value="2"/>
</dbReference>
<dbReference type="SUPFAM" id="SSF48403">
    <property type="entry name" value="Ankyrin repeat"/>
    <property type="match status" value="1"/>
</dbReference>
<dbReference type="PANTHER" id="PTHR24184:SF6">
    <property type="entry name" value="ANKYRIN REPEAT AND SAM DOMAIN-CONTAINING PROTEIN 3"/>
    <property type="match status" value="1"/>
</dbReference>
<sequence>MSELSDEASESELLSRSLSMWHGLGPVLCREELDVPLDLHTASSVGQCQVVQECIQRGDLDLNQRNCGGWTPLMYASYIGHDNIVHLLLEAGVNVNMPTPEGQTPLMLASSCGNESVAYFLLQQGAELEMKDIHGWTALFHCTSAGHQQMVKFLLENGANANCKEPMYGYTPLMEAAASGHEIIVQYLLNHGVRADVRDNTGATARTLAMKYGHTKIVGLIDLHAAPVPKVFCRGPGNYEELSSSDESCSAPQRQRPARRTKGPSIHEGPQALAKITAVGIGGRKQSSYEQVPPQGYVTFSSDGSCESGVIRNRDVTSPINELDVESSSSREDSALSSNSLGTIRSSSSSSECLVRIPGVSSEGSLESNEVDFPFSAFSLGSGVNKCVLLGLQDLATFLEEIGCLKYLQVFEEQDVDLRIFLTLTESDLKEIGITLFGPKRKMTSAIARWHSSARPPSDALELAYADRLEAEMQELAIQLHKRCEEVQVMKGQVCQEQKLRAVAESCLMERDETWNAIQCQLGEAQAITKDAGGCWVLMFQPEATKRLRLCLPSAQGKTW</sequence>
<gene>
    <name evidence="4" type="primary">ANKS3</name>
</gene>